<dbReference type="GO" id="GO:0005576">
    <property type="term" value="C:extracellular region"/>
    <property type="evidence" value="ECO:0007669"/>
    <property type="project" value="TreeGrafter"/>
</dbReference>
<evidence type="ECO:0000256" key="6">
    <source>
        <dbReference type="SAM" id="MobiDB-lite"/>
    </source>
</evidence>
<gene>
    <name evidence="7" type="ORF">GCM10010915_16480</name>
</gene>
<organism evidence="7 8">
    <name type="scientific">Microbacterium faecale</name>
    <dbReference type="NCBI Taxonomy" id="1804630"/>
    <lineage>
        <taxon>Bacteria</taxon>
        <taxon>Bacillati</taxon>
        <taxon>Actinomycetota</taxon>
        <taxon>Actinomycetes</taxon>
        <taxon>Micrococcales</taxon>
        <taxon>Microbacteriaceae</taxon>
        <taxon>Microbacterium</taxon>
    </lineage>
</organism>
<evidence type="ECO:0000256" key="2">
    <source>
        <dbReference type="ARBA" id="ARBA00022692"/>
    </source>
</evidence>
<feature type="transmembrane region" description="Helical" evidence="5">
    <location>
        <begin position="165"/>
        <end position="191"/>
    </location>
</feature>
<feature type="transmembrane region" description="Helical" evidence="5">
    <location>
        <begin position="211"/>
        <end position="228"/>
    </location>
</feature>
<dbReference type="HAMAP" id="MF_01600">
    <property type="entry name" value="UPF0182"/>
    <property type="match status" value="1"/>
</dbReference>
<feature type="transmembrane region" description="Helical" evidence="5">
    <location>
        <begin position="248"/>
        <end position="276"/>
    </location>
</feature>
<evidence type="ECO:0000256" key="3">
    <source>
        <dbReference type="ARBA" id="ARBA00022989"/>
    </source>
</evidence>
<comment type="caution">
    <text evidence="7">The sequence shown here is derived from an EMBL/GenBank/DDBJ whole genome shotgun (WGS) entry which is preliminary data.</text>
</comment>
<comment type="similarity">
    <text evidence="5">Belongs to the UPF0182 family.</text>
</comment>
<evidence type="ECO:0000256" key="5">
    <source>
        <dbReference type="HAMAP-Rule" id="MF_01600"/>
    </source>
</evidence>
<dbReference type="PANTHER" id="PTHR39344">
    <property type="entry name" value="UPF0182 PROTEIN SLL1060"/>
    <property type="match status" value="1"/>
</dbReference>
<feature type="compositionally biased region" description="Acidic residues" evidence="6">
    <location>
        <begin position="886"/>
        <end position="898"/>
    </location>
</feature>
<keyword evidence="1 5" id="KW-1003">Cell membrane</keyword>
<feature type="transmembrane region" description="Helical" evidence="5">
    <location>
        <begin position="60"/>
        <end position="88"/>
    </location>
</feature>
<evidence type="ECO:0000313" key="8">
    <source>
        <dbReference type="Proteomes" id="UP000633205"/>
    </source>
</evidence>
<evidence type="ECO:0000256" key="1">
    <source>
        <dbReference type="ARBA" id="ARBA00022475"/>
    </source>
</evidence>
<dbReference type="RefSeq" id="WP_188711789.1">
    <property type="nucleotide sequence ID" value="NZ_BMHO01000001.1"/>
</dbReference>
<accession>A0A916YAR1</accession>
<reference evidence="7" key="1">
    <citation type="journal article" date="2014" name="Int. J. Syst. Evol. Microbiol.">
        <title>Complete genome sequence of Corynebacterium casei LMG S-19264T (=DSM 44701T), isolated from a smear-ripened cheese.</title>
        <authorList>
            <consortium name="US DOE Joint Genome Institute (JGI-PGF)"/>
            <person name="Walter F."/>
            <person name="Albersmeier A."/>
            <person name="Kalinowski J."/>
            <person name="Ruckert C."/>
        </authorList>
    </citation>
    <scope>NUCLEOTIDE SEQUENCE</scope>
    <source>
        <strain evidence="7">CGMCC 1.15152</strain>
    </source>
</reference>
<keyword evidence="4 5" id="KW-0472">Membrane</keyword>
<evidence type="ECO:0000256" key="4">
    <source>
        <dbReference type="ARBA" id="ARBA00023136"/>
    </source>
</evidence>
<keyword evidence="2 5" id="KW-0812">Transmembrane</keyword>
<dbReference type="Proteomes" id="UP000633205">
    <property type="component" value="Unassembled WGS sequence"/>
</dbReference>
<proteinExistence type="inferred from homology"/>
<comment type="subcellular location">
    <subcellularLocation>
        <location evidence="5">Cell membrane</location>
        <topology evidence="5">Multi-pass membrane protein</topology>
    </subcellularLocation>
</comment>
<dbReference type="Pfam" id="PF03699">
    <property type="entry name" value="UPF0182"/>
    <property type="match status" value="1"/>
</dbReference>
<feature type="transmembrane region" description="Helical" evidence="5">
    <location>
        <begin position="283"/>
        <end position="304"/>
    </location>
</feature>
<dbReference type="PANTHER" id="PTHR39344:SF1">
    <property type="entry name" value="UPF0182 PROTEIN SLL1060"/>
    <property type="match status" value="1"/>
</dbReference>
<sequence>MTSNSTQNSATPASPTRRIAIATIAIVAVIIAVLFGMASLYTEFLWFSQLDFRSVLTTQWIARVVMFVVGFVAMALPVWLSITLAYRLRPVYARLSSQLDRYQEVVEPLRRLATWGIPVLFGFFAGFATATQWETTWMWLNGVASGETDAQFGLDTSFYMFDLPFWQGVVGFASAVVLLSLLVTALVCYLYGSVRVGQGELSISKSARIQIAIIAGVYLLLQAVSIWLDRFASLISQRGRITGPDYVVANALIPGQTILAVVAALVAVLFLITAFIGKWRYPLVATGLLILTSLVVTVALPWGVQTFQVTPNERALQLDYYQENVDATRTAYDLDEIETIPYEAQTTVEQGQLRDDAATTASLRLMDPSLISPTVQQLQQVRPYYQFEDVLDVDRYEIDGEVQDTVVSLRELNIDNLGAEAQQWVNTTMTYTHGYGMVAARGNERTSEGEPVFIEGDIPSSGFLTDMEYEPRIYFGEQSPQYSIVGAPEGSDPLELDYATGSAEDDQNYTTFRGDGGPSIGSYFNRMLYALKFQAAEILFSDQINAESQVLYDRAPRERVQKVAPYLTLDSDPYPSVVDGRIVWIVDGYTTSASYPYASHIGLSEAISDSSNPQPNLLVDDVNYIRNSVKATVDAYDGSVTLYAWDEEDPVLQTWQSIYPSTIESIDEMSGELMSHVRYPTDLFKVQRAMLGTYHVDTASEFYQRDNAWETPQDPTNDQELQPPYYLTMQMPGQEEPQFSMFTSFIPEGGERQVLMGYLSVDSNAGGEPGAIRDGYGDLRLLEISSASTVPAPGQVQNAFDSNQSIAQELNVLQIGDSNVSLGNLLTLPVGEGLLYMQPVYVQSSRDTSYPLLRKVLVAFGDELAFEDTLAEALDSLFQGESGAETGDEDIDPGESETPDGAGDQGDTPDEGETPDGGSTPDEGDEPDQGGTDQGETPSGSLDAALADAQEAMNAKAEALESGDMVAYAEADQQLTQAIERLLALSE</sequence>
<dbReference type="InterPro" id="IPR005372">
    <property type="entry name" value="UPF0182"/>
</dbReference>
<keyword evidence="3 5" id="KW-1133">Transmembrane helix</keyword>
<feature type="region of interest" description="Disordered" evidence="6">
    <location>
        <begin position="881"/>
        <end position="944"/>
    </location>
</feature>
<reference evidence="7" key="2">
    <citation type="submission" date="2020-09" db="EMBL/GenBank/DDBJ databases">
        <authorList>
            <person name="Sun Q."/>
            <person name="Zhou Y."/>
        </authorList>
    </citation>
    <scope>NUCLEOTIDE SEQUENCE</scope>
    <source>
        <strain evidence="7">CGMCC 1.15152</strain>
    </source>
</reference>
<dbReference type="AlphaFoldDB" id="A0A916YAR1"/>
<dbReference type="GO" id="GO:0005886">
    <property type="term" value="C:plasma membrane"/>
    <property type="evidence" value="ECO:0007669"/>
    <property type="project" value="UniProtKB-SubCell"/>
</dbReference>
<feature type="transmembrane region" description="Helical" evidence="5">
    <location>
        <begin position="20"/>
        <end position="40"/>
    </location>
</feature>
<evidence type="ECO:0000313" key="7">
    <source>
        <dbReference type="EMBL" id="GGD36538.1"/>
    </source>
</evidence>
<protein>
    <recommendedName>
        <fullName evidence="5">UPF0182 protein GCM10010915_16480</fullName>
    </recommendedName>
</protein>
<keyword evidence="8" id="KW-1185">Reference proteome</keyword>
<dbReference type="EMBL" id="BMHO01000001">
    <property type="protein sequence ID" value="GGD36538.1"/>
    <property type="molecule type" value="Genomic_DNA"/>
</dbReference>
<name>A0A916YAR1_9MICO</name>
<feature type="transmembrane region" description="Helical" evidence="5">
    <location>
        <begin position="109"/>
        <end position="130"/>
    </location>
</feature>